<dbReference type="InterPro" id="IPR046947">
    <property type="entry name" value="LytR-like"/>
</dbReference>
<dbReference type="InterPro" id="IPR011006">
    <property type="entry name" value="CheY-like_superfamily"/>
</dbReference>
<dbReference type="SUPFAM" id="SSF52172">
    <property type="entry name" value="CheY-like"/>
    <property type="match status" value="1"/>
</dbReference>
<reference evidence="4" key="1">
    <citation type="submission" date="2020-10" db="EMBL/GenBank/DDBJ databases">
        <authorList>
            <person name="Gilroy R."/>
        </authorList>
    </citation>
    <scope>NUCLEOTIDE SEQUENCE</scope>
    <source>
        <strain evidence="4">CHK184-20233</strain>
    </source>
</reference>
<dbReference type="EMBL" id="DVHC01000062">
    <property type="protein sequence ID" value="HIR59658.1"/>
    <property type="molecule type" value="Genomic_DNA"/>
</dbReference>
<evidence type="ECO:0000256" key="1">
    <source>
        <dbReference type="PROSITE-ProRule" id="PRU00169"/>
    </source>
</evidence>
<sequence length="243" mass="28932">MLNFIICDDEKEFRDLIKGEIDKFMMNYDIDYKKYECESYEEDFEALARKEMGFKVYFFDIKTKNGSGLDAARFIREELDDWNSIIIIVTAFAEYRYEALSNRLYLLDFISKFDNCKTKLNETLKIIYKQFNSREKCLSYEYNYTLYKIALKNIIYIEKEQDSKRCIIHTDYGTFKAPYTLSAISKELDKRFLKVHKSLILNTDKIRSYDIKENEVLFDNGVTTNLISRSGKKELIEYVASNN</sequence>
<evidence type="ECO:0000313" key="4">
    <source>
        <dbReference type="EMBL" id="HIR59658.1"/>
    </source>
</evidence>
<dbReference type="InterPro" id="IPR007492">
    <property type="entry name" value="LytTR_DNA-bd_dom"/>
</dbReference>
<feature type="domain" description="Response regulatory" evidence="2">
    <location>
        <begin position="3"/>
        <end position="127"/>
    </location>
</feature>
<dbReference type="PANTHER" id="PTHR37299">
    <property type="entry name" value="TRANSCRIPTIONAL REGULATOR-RELATED"/>
    <property type="match status" value="1"/>
</dbReference>
<dbReference type="AlphaFoldDB" id="A0A9D1DVG2"/>
<organism evidence="4 5">
    <name type="scientific">Candidatus Onthousia excrementipullorum</name>
    <dbReference type="NCBI Taxonomy" id="2840884"/>
    <lineage>
        <taxon>Bacteria</taxon>
        <taxon>Bacillati</taxon>
        <taxon>Bacillota</taxon>
        <taxon>Bacilli</taxon>
        <taxon>Candidatus Onthousia</taxon>
    </lineage>
</organism>
<comment type="caution">
    <text evidence="4">The sequence shown here is derived from an EMBL/GenBank/DDBJ whole genome shotgun (WGS) entry which is preliminary data.</text>
</comment>
<gene>
    <name evidence="4" type="ORF">IAB38_06370</name>
</gene>
<dbReference type="SMART" id="SM00850">
    <property type="entry name" value="LytTR"/>
    <property type="match status" value="1"/>
</dbReference>
<dbReference type="Gene3D" id="3.40.50.2300">
    <property type="match status" value="1"/>
</dbReference>
<dbReference type="Gene3D" id="2.40.50.1020">
    <property type="entry name" value="LytTr DNA-binding domain"/>
    <property type="match status" value="1"/>
</dbReference>
<keyword evidence="1" id="KW-0597">Phosphoprotein</keyword>
<protein>
    <submittedName>
        <fullName evidence="4">LytTR family transcriptional regulator DNA-binding domain-containing protein</fullName>
    </submittedName>
</protein>
<name>A0A9D1DVG2_9FIRM</name>
<dbReference type="InterPro" id="IPR001789">
    <property type="entry name" value="Sig_transdc_resp-reg_receiver"/>
</dbReference>
<dbReference type="GO" id="GO:0000156">
    <property type="term" value="F:phosphorelay response regulator activity"/>
    <property type="evidence" value="ECO:0007669"/>
    <property type="project" value="InterPro"/>
</dbReference>
<feature type="modified residue" description="4-aspartylphosphate" evidence="1">
    <location>
        <position position="60"/>
    </location>
</feature>
<reference evidence="4" key="2">
    <citation type="journal article" date="2021" name="PeerJ">
        <title>Extensive microbial diversity within the chicken gut microbiome revealed by metagenomics and culture.</title>
        <authorList>
            <person name="Gilroy R."/>
            <person name="Ravi A."/>
            <person name="Getino M."/>
            <person name="Pursley I."/>
            <person name="Horton D.L."/>
            <person name="Alikhan N.F."/>
            <person name="Baker D."/>
            <person name="Gharbi K."/>
            <person name="Hall N."/>
            <person name="Watson M."/>
            <person name="Adriaenssens E.M."/>
            <person name="Foster-Nyarko E."/>
            <person name="Jarju S."/>
            <person name="Secka A."/>
            <person name="Antonio M."/>
            <person name="Oren A."/>
            <person name="Chaudhuri R.R."/>
            <person name="La Ragione R."/>
            <person name="Hildebrand F."/>
            <person name="Pallen M.J."/>
        </authorList>
    </citation>
    <scope>NUCLEOTIDE SEQUENCE</scope>
    <source>
        <strain evidence="4">CHK184-20233</strain>
    </source>
</reference>
<dbReference type="PROSITE" id="PS50110">
    <property type="entry name" value="RESPONSE_REGULATORY"/>
    <property type="match status" value="1"/>
</dbReference>
<evidence type="ECO:0000313" key="5">
    <source>
        <dbReference type="Proteomes" id="UP000824232"/>
    </source>
</evidence>
<dbReference type="Pfam" id="PF04397">
    <property type="entry name" value="LytTR"/>
    <property type="match status" value="1"/>
</dbReference>
<dbReference type="PROSITE" id="PS50930">
    <property type="entry name" value="HTH_LYTTR"/>
    <property type="match status" value="1"/>
</dbReference>
<evidence type="ECO:0000259" key="3">
    <source>
        <dbReference type="PROSITE" id="PS50930"/>
    </source>
</evidence>
<accession>A0A9D1DVG2</accession>
<dbReference type="PANTHER" id="PTHR37299:SF1">
    <property type="entry name" value="STAGE 0 SPORULATION PROTEIN A HOMOLOG"/>
    <property type="match status" value="1"/>
</dbReference>
<dbReference type="Proteomes" id="UP000824232">
    <property type="component" value="Unassembled WGS sequence"/>
</dbReference>
<keyword evidence="4" id="KW-0238">DNA-binding</keyword>
<proteinExistence type="predicted"/>
<dbReference type="GO" id="GO:0003677">
    <property type="term" value="F:DNA binding"/>
    <property type="evidence" value="ECO:0007669"/>
    <property type="project" value="UniProtKB-KW"/>
</dbReference>
<feature type="domain" description="HTH LytTR-type" evidence="3">
    <location>
        <begin position="138"/>
        <end position="241"/>
    </location>
</feature>
<evidence type="ECO:0000259" key="2">
    <source>
        <dbReference type="PROSITE" id="PS50110"/>
    </source>
</evidence>